<keyword evidence="3" id="KW-0560">Oxidoreductase</keyword>
<dbReference type="InterPro" id="IPR004360">
    <property type="entry name" value="Glyas_Fos-R_dOase_dom"/>
</dbReference>
<dbReference type="CDD" id="cd06587">
    <property type="entry name" value="VOC"/>
    <property type="match status" value="1"/>
</dbReference>
<gene>
    <name evidence="3" type="ORF">SAMN04488008_101391</name>
</gene>
<dbReference type="GO" id="GO:0004493">
    <property type="term" value="F:methylmalonyl-CoA epimerase activity"/>
    <property type="evidence" value="ECO:0007669"/>
    <property type="project" value="TreeGrafter"/>
</dbReference>
<evidence type="ECO:0000313" key="4">
    <source>
        <dbReference type="Proteomes" id="UP000198990"/>
    </source>
</evidence>
<name>A0A1H7GT33_9FLAO</name>
<dbReference type="OrthoDB" id="9795618at2"/>
<dbReference type="GO" id="GO:0051213">
    <property type="term" value="F:dioxygenase activity"/>
    <property type="evidence" value="ECO:0007669"/>
    <property type="project" value="UniProtKB-KW"/>
</dbReference>
<dbReference type="Proteomes" id="UP000198990">
    <property type="component" value="Unassembled WGS sequence"/>
</dbReference>
<dbReference type="PANTHER" id="PTHR43048:SF3">
    <property type="entry name" value="METHYLMALONYL-COA EPIMERASE, MITOCHONDRIAL"/>
    <property type="match status" value="1"/>
</dbReference>
<protein>
    <submittedName>
        <fullName evidence="3">Catechol 2,3-dioxygenase</fullName>
    </submittedName>
</protein>
<organism evidence="3 4">
    <name type="scientific">Maribacter orientalis</name>
    <dbReference type="NCBI Taxonomy" id="228957"/>
    <lineage>
        <taxon>Bacteria</taxon>
        <taxon>Pseudomonadati</taxon>
        <taxon>Bacteroidota</taxon>
        <taxon>Flavobacteriia</taxon>
        <taxon>Flavobacteriales</taxon>
        <taxon>Flavobacteriaceae</taxon>
        <taxon>Maribacter</taxon>
    </lineage>
</organism>
<dbReference type="InterPro" id="IPR037523">
    <property type="entry name" value="VOC_core"/>
</dbReference>
<sequence>MVEIINGIQQIGIGVQDVKKVFNWYRKHLGFDILLFEDEAVASLMTKYTNGKAERRDAYLSLNMVGGGGLEIWQFKDRIPSASKIPIKFGDLGIYAMKIRCKNLYDMHAYLKQLMVDNLSEVIISDKYNSSFYFDDPFGNKVQMVEDSYVFSAQPTYNGGVMGAVIGVSNMESSVDFYKNMLDYTVVLYDGIETLNQNSRNRFRKVILKQERKHVGGFGDLLGPTHLELIQVMESVPVKIFKDRLWGDLGYIHLCFDIYGMASIREKARRMKHSFTVDSSNSFDMGDAAGHFSYIEDPDGTLIELVETHKVPILKSLGLFLNLKNRNPRKTLPKWLVKSLSLHKVKKDL</sequence>
<dbReference type="InterPro" id="IPR029068">
    <property type="entry name" value="Glyas_Bleomycin-R_OHBP_Dase"/>
</dbReference>
<dbReference type="Gene3D" id="3.10.180.10">
    <property type="entry name" value="2,3-Dihydroxybiphenyl 1,2-Dioxygenase, domain 1"/>
    <property type="match status" value="2"/>
</dbReference>
<dbReference type="PROSITE" id="PS51819">
    <property type="entry name" value="VOC"/>
    <property type="match status" value="2"/>
</dbReference>
<feature type="domain" description="VOC" evidence="2">
    <location>
        <begin position="7"/>
        <end position="147"/>
    </location>
</feature>
<dbReference type="RefSeq" id="WP_091619181.1">
    <property type="nucleotide sequence ID" value="NZ_FNZN01000001.1"/>
</dbReference>
<dbReference type="SUPFAM" id="SSF54593">
    <property type="entry name" value="Glyoxalase/Bleomycin resistance protein/Dihydroxybiphenyl dioxygenase"/>
    <property type="match status" value="2"/>
</dbReference>
<keyword evidence="4" id="KW-1185">Reference proteome</keyword>
<dbReference type="GO" id="GO:0046872">
    <property type="term" value="F:metal ion binding"/>
    <property type="evidence" value="ECO:0007669"/>
    <property type="project" value="UniProtKB-KW"/>
</dbReference>
<dbReference type="EMBL" id="FNZN01000001">
    <property type="protein sequence ID" value="SEK39025.1"/>
    <property type="molecule type" value="Genomic_DNA"/>
</dbReference>
<keyword evidence="3" id="KW-0223">Dioxygenase</keyword>
<feature type="domain" description="VOC" evidence="2">
    <location>
        <begin position="160"/>
        <end position="308"/>
    </location>
</feature>
<dbReference type="InterPro" id="IPR051785">
    <property type="entry name" value="MMCE/EMCE_epimerase"/>
</dbReference>
<dbReference type="AlphaFoldDB" id="A0A1H7GT33"/>
<dbReference type="STRING" id="228957.SAMN04488008_101391"/>
<reference evidence="4" key="1">
    <citation type="submission" date="2016-10" db="EMBL/GenBank/DDBJ databases">
        <authorList>
            <person name="Varghese N."/>
            <person name="Submissions S."/>
        </authorList>
    </citation>
    <scope>NUCLEOTIDE SEQUENCE [LARGE SCALE GENOMIC DNA]</scope>
    <source>
        <strain evidence="4">DSM 16471</strain>
    </source>
</reference>
<accession>A0A1H7GT33</accession>
<evidence type="ECO:0000259" key="2">
    <source>
        <dbReference type="PROSITE" id="PS51819"/>
    </source>
</evidence>
<dbReference type="Pfam" id="PF00903">
    <property type="entry name" value="Glyoxalase"/>
    <property type="match status" value="1"/>
</dbReference>
<evidence type="ECO:0000256" key="1">
    <source>
        <dbReference type="ARBA" id="ARBA00022723"/>
    </source>
</evidence>
<evidence type="ECO:0000313" key="3">
    <source>
        <dbReference type="EMBL" id="SEK39025.1"/>
    </source>
</evidence>
<dbReference type="GO" id="GO:0046491">
    <property type="term" value="P:L-methylmalonyl-CoA metabolic process"/>
    <property type="evidence" value="ECO:0007669"/>
    <property type="project" value="TreeGrafter"/>
</dbReference>
<keyword evidence="1" id="KW-0479">Metal-binding</keyword>
<proteinExistence type="predicted"/>
<dbReference type="PANTHER" id="PTHR43048">
    <property type="entry name" value="METHYLMALONYL-COA EPIMERASE"/>
    <property type="match status" value="1"/>
</dbReference>